<dbReference type="OrthoDB" id="3251353at2759"/>
<protein>
    <submittedName>
        <fullName evidence="2">Uncharacterized protein</fullName>
    </submittedName>
</protein>
<evidence type="ECO:0000256" key="1">
    <source>
        <dbReference type="SAM" id="MobiDB-lite"/>
    </source>
</evidence>
<feature type="region of interest" description="Disordered" evidence="1">
    <location>
        <begin position="1"/>
        <end position="140"/>
    </location>
</feature>
<dbReference type="STRING" id="1314777.A0A164VK82"/>
<feature type="compositionally biased region" description="Low complexity" evidence="1">
    <location>
        <begin position="94"/>
        <end position="111"/>
    </location>
</feature>
<name>A0A164VK82_9AGAM</name>
<reference evidence="2 3" key="1">
    <citation type="journal article" date="2016" name="Mol. Biol. Evol.">
        <title>Comparative Genomics of Early-Diverging Mushroom-Forming Fungi Provides Insights into the Origins of Lignocellulose Decay Capabilities.</title>
        <authorList>
            <person name="Nagy L.G."/>
            <person name="Riley R."/>
            <person name="Tritt A."/>
            <person name="Adam C."/>
            <person name="Daum C."/>
            <person name="Floudas D."/>
            <person name="Sun H."/>
            <person name="Yadav J.S."/>
            <person name="Pangilinan J."/>
            <person name="Larsson K.H."/>
            <person name="Matsuura K."/>
            <person name="Barry K."/>
            <person name="Labutti K."/>
            <person name="Kuo R."/>
            <person name="Ohm R.A."/>
            <person name="Bhattacharya S.S."/>
            <person name="Shirouzu T."/>
            <person name="Yoshinaga Y."/>
            <person name="Martin F.M."/>
            <person name="Grigoriev I.V."/>
            <person name="Hibbett D.S."/>
        </authorList>
    </citation>
    <scope>NUCLEOTIDE SEQUENCE [LARGE SCALE GENOMIC DNA]</scope>
    <source>
        <strain evidence="2 3">HHB9708</strain>
    </source>
</reference>
<dbReference type="EMBL" id="KV419405">
    <property type="protein sequence ID" value="KZS94227.1"/>
    <property type="molecule type" value="Genomic_DNA"/>
</dbReference>
<dbReference type="AlphaFoldDB" id="A0A164VK82"/>
<proteinExistence type="predicted"/>
<evidence type="ECO:0000313" key="3">
    <source>
        <dbReference type="Proteomes" id="UP000076722"/>
    </source>
</evidence>
<feature type="compositionally biased region" description="Polar residues" evidence="1">
    <location>
        <begin position="64"/>
        <end position="82"/>
    </location>
</feature>
<feature type="compositionally biased region" description="Low complexity" evidence="1">
    <location>
        <begin position="7"/>
        <end position="19"/>
    </location>
</feature>
<organism evidence="2 3">
    <name type="scientific">Sistotremastrum niveocremeum HHB9708</name>
    <dbReference type="NCBI Taxonomy" id="1314777"/>
    <lineage>
        <taxon>Eukaryota</taxon>
        <taxon>Fungi</taxon>
        <taxon>Dikarya</taxon>
        <taxon>Basidiomycota</taxon>
        <taxon>Agaricomycotina</taxon>
        <taxon>Agaricomycetes</taxon>
        <taxon>Sistotremastrales</taxon>
        <taxon>Sistotremastraceae</taxon>
        <taxon>Sertulicium</taxon>
        <taxon>Sertulicium niveocremeum</taxon>
    </lineage>
</organism>
<sequence>MYSTYHPGSPSSSPESCTSFRRRSCGRAHSPPTWAWYEQIHPDCDEDSLSGSDEDSGSDDEESNAASGDNSALPQTAQSGRPESTAPEVDIMEIDGISESSESKSIPSSSELKGKQRLVDSDESPEPSVKKQRRRKQRHPIYNYKPIVTIMSSQGFVWNQELFVPSYIKDRYRASTSPPSSLGSSAPSFSTCDFRQDGEIEVVEIRVTGKELDNIIP</sequence>
<feature type="compositionally biased region" description="Basic residues" evidence="1">
    <location>
        <begin position="130"/>
        <end position="139"/>
    </location>
</feature>
<keyword evidence="3" id="KW-1185">Reference proteome</keyword>
<dbReference type="Proteomes" id="UP000076722">
    <property type="component" value="Unassembled WGS sequence"/>
</dbReference>
<evidence type="ECO:0000313" key="2">
    <source>
        <dbReference type="EMBL" id="KZS94227.1"/>
    </source>
</evidence>
<feature type="compositionally biased region" description="Acidic residues" evidence="1">
    <location>
        <begin position="44"/>
        <end position="63"/>
    </location>
</feature>
<gene>
    <name evidence="2" type="ORF">SISNIDRAFT_453958</name>
</gene>
<accession>A0A164VK82</accession>